<gene>
    <name evidence="2" type="ORF">OXX778_LOCUS23584</name>
</gene>
<evidence type="ECO:0000313" key="3">
    <source>
        <dbReference type="Proteomes" id="UP000663879"/>
    </source>
</evidence>
<feature type="compositionally biased region" description="Acidic residues" evidence="1">
    <location>
        <begin position="45"/>
        <end position="61"/>
    </location>
</feature>
<dbReference type="Proteomes" id="UP000663879">
    <property type="component" value="Unassembled WGS sequence"/>
</dbReference>
<feature type="compositionally biased region" description="Polar residues" evidence="1">
    <location>
        <begin position="71"/>
        <end position="80"/>
    </location>
</feature>
<feature type="region of interest" description="Disordered" evidence="1">
    <location>
        <begin position="34"/>
        <end position="80"/>
    </location>
</feature>
<evidence type="ECO:0000313" key="2">
    <source>
        <dbReference type="EMBL" id="CAF1160535.1"/>
    </source>
</evidence>
<evidence type="ECO:0000256" key="1">
    <source>
        <dbReference type="SAM" id="MobiDB-lite"/>
    </source>
</evidence>
<keyword evidence="3" id="KW-1185">Reference proteome</keyword>
<organism evidence="2 3">
    <name type="scientific">Brachionus calyciflorus</name>
    <dbReference type="NCBI Taxonomy" id="104777"/>
    <lineage>
        <taxon>Eukaryota</taxon>
        <taxon>Metazoa</taxon>
        <taxon>Spiralia</taxon>
        <taxon>Gnathifera</taxon>
        <taxon>Rotifera</taxon>
        <taxon>Eurotatoria</taxon>
        <taxon>Monogononta</taxon>
        <taxon>Pseudotrocha</taxon>
        <taxon>Ploima</taxon>
        <taxon>Brachionidae</taxon>
        <taxon>Brachionus</taxon>
    </lineage>
</organism>
<protein>
    <submittedName>
        <fullName evidence="2">Uncharacterized protein</fullName>
    </submittedName>
</protein>
<reference evidence="2" key="1">
    <citation type="submission" date="2021-02" db="EMBL/GenBank/DDBJ databases">
        <authorList>
            <person name="Nowell W R."/>
        </authorList>
    </citation>
    <scope>NUCLEOTIDE SEQUENCE</scope>
    <source>
        <strain evidence="2">Ploen Becks lab</strain>
    </source>
</reference>
<proteinExistence type="predicted"/>
<dbReference type="EMBL" id="CAJNOC010014230">
    <property type="protein sequence ID" value="CAF1160535.1"/>
    <property type="molecule type" value="Genomic_DNA"/>
</dbReference>
<accession>A0A814TEZ5</accession>
<feature type="non-terminal residue" evidence="2">
    <location>
        <position position="80"/>
    </location>
</feature>
<dbReference type="AlphaFoldDB" id="A0A814TEZ5"/>
<comment type="caution">
    <text evidence="2">The sequence shown here is derived from an EMBL/GenBank/DDBJ whole genome shotgun (WGS) entry which is preliminary data.</text>
</comment>
<name>A0A814TEZ5_9BILA</name>
<sequence length="80" mass="9285">MDFENSIKFLDDLIRERPILSEKAEKFISAYSNLQPISNDKSSDDNENEENENNEDVDENLSSERAKSIKESSPFTQHFN</sequence>